<dbReference type="RefSeq" id="XP_062622562.1">
    <property type="nucleotide sequence ID" value="XM_062766578.1"/>
</dbReference>
<dbReference type="EMBL" id="CP086714">
    <property type="protein sequence ID" value="WOO76530.1"/>
    <property type="molecule type" value="Genomic_DNA"/>
</dbReference>
<keyword evidence="2" id="KW-1185">Reference proteome</keyword>
<reference evidence="1" key="1">
    <citation type="submission" date="2023-10" db="EMBL/GenBank/DDBJ databases">
        <authorList>
            <person name="Noh H."/>
        </authorList>
    </citation>
    <scope>NUCLEOTIDE SEQUENCE</scope>
    <source>
        <strain evidence="1">DUCC4014</strain>
    </source>
</reference>
<evidence type="ECO:0000313" key="2">
    <source>
        <dbReference type="Proteomes" id="UP000827549"/>
    </source>
</evidence>
<name>A0AAF1BGN7_9TREE</name>
<organism evidence="1 2">
    <name type="scientific">Vanrija pseudolonga</name>
    <dbReference type="NCBI Taxonomy" id="143232"/>
    <lineage>
        <taxon>Eukaryota</taxon>
        <taxon>Fungi</taxon>
        <taxon>Dikarya</taxon>
        <taxon>Basidiomycota</taxon>
        <taxon>Agaricomycotina</taxon>
        <taxon>Tremellomycetes</taxon>
        <taxon>Trichosporonales</taxon>
        <taxon>Trichosporonaceae</taxon>
        <taxon>Vanrija</taxon>
    </lineage>
</organism>
<proteinExistence type="predicted"/>
<dbReference type="GeneID" id="87803416"/>
<dbReference type="Proteomes" id="UP000827549">
    <property type="component" value="Chromosome 1"/>
</dbReference>
<protein>
    <submittedName>
        <fullName evidence="1">Uncharacterized protein</fullName>
    </submittedName>
</protein>
<evidence type="ECO:0000313" key="1">
    <source>
        <dbReference type="EMBL" id="WOO76530.1"/>
    </source>
</evidence>
<gene>
    <name evidence="1" type="ORF">LOC62_01G000157</name>
</gene>
<accession>A0AAF1BGN7</accession>
<sequence length="274" mass="28071">MSSSSASVATYTNGTGVTVTAPKPSATGYGVIGPDGTPNQVITPGWGGPVAPGQIVCAAGVYSATNRCCAALNGALWVPTNDPSYSRPQPMCLFFTNTTTANATRESFVTCVFNAGSEGNRSIAMCVDGSKNGSKSAAPRSAASRRRTALGLLGLVVQGPKWKDPLLDWQTVCATNMYNITDLCCAQQDGSVWADNSTILVGAGQHSCMINTTTEDTAKAARDAFINCVGKTPGGGSVIMCGSNDPKNKSGGRRTATMGIAALVWVAAGCVLVL</sequence>
<dbReference type="AlphaFoldDB" id="A0AAF1BGN7"/>